<sequence length="123" mass="13817">MRADDFLRAAVEWVAIRDAVRAVYPAEKNPFYTTVCGMYRELAWCHVLFHKGQYVPVVTRLRAIGEGALNIVFPAPVPMSPSQTEVIALAAEVRASFRSAVVARYPAAFDQFGRPKTRFRRSA</sequence>
<comment type="caution">
    <text evidence="1">The sequence shown here is derived from an EMBL/GenBank/DDBJ whole genome shotgun (WGS) entry which is preliminary data.</text>
</comment>
<organism evidence="1 2">
    <name type="scientific">Gemmata palustris</name>
    <dbReference type="NCBI Taxonomy" id="2822762"/>
    <lineage>
        <taxon>Bacteria</taxon>
        <taxon>Pseudomonadati</taxon>
        <taxon>Planctomycetota</taxon>
        <taxon>Planctomycetia</taxon>
        <taxon>Gemmatales</taxon>
        <taxon>Gemmataceae</taxon>
        <taxon>Gemmata</taxon>
    </lineage>
</organism>
<accession>A0ABS5BVR7</accession>
<name>A0ABS5BVR7_9BACT</name>
<dbReference type="Proteomes" id="UP000676565">
    <property type="component" value="Unassembled WGS sequence"/>
</dbReference>
<protein>
    <submittedName>
        <fullName evidence="1">Uncharacterized protein</fullName>
    </submittedName>
</protein>
<reference evidence="1 2" key="1">
    <citation type="submission" date="2021-04" db="EMBL/GenBank/DDBJ databases">
        <authorList>
            <person name="Ivanova A."/>
        </authorList>
    </citation>
    <scope>NUCLEOTIDE SEQUENCE [LARGE SCALE GENOMIC DNA]</scope>
    <source>
        <strain evidence="1 2">G18</strain>
    </source>
</reference>
<dbReference type="RefSeq" id="WP_210657234.1">
    <property type="nucleotide sequence ID" value="NZ_JAGKQQ010000001.1"/>
</dbReference>
<evidence type="ECO:0000313" key="2">
    <source>
        <dbReference type="Proteomes" id="UP000676565"/>
    </source>
</evidence>
<proteinExistence type="predicted"/>
<gene>
    <name evidence="1" type="ORF">J8F10_21400</name>
</gene>
<keyword evidence="2" id="KW-1185">Reference proteome</keyword>
<evidence type="ECO:0000313" key="1">
    <source>
        <dbReference type="EMBL" id="MBP3957817.1"/>
    </source>
</evidence>
<dbReference type="EMBL" id="JAGKQQ010000001">
    <property type="protein sequence ID" value="MBP3957817.1"/>
    <property type="molecule type" value="Genomic_DNA"/>
</dbReference>